<dbReference type="Proteomes" id="UP000224854">
    <property type="component" value="Unassembled WGS sequence"/>
</dbReference>
<feature type="compositionally biased region" description="Acidic residues" evidence="1">
    <location>
        <begin position="61"/>
        <end position="72"/>
    </location>
</feature>
<feature type="compositionally biased region" description="Low complexity" evidence="1">
    <location>
        <begin position="41"/>
        <end position="54"/>
    </location>
</feature>
<gene>
    <name evidence="2" type="ORF">CDD82_4365</name>
</gene>
<feature type="region of interest" description="Disordered" evidence="1">
    <location>
        <begin position="1"/>
        <end position="113"/>
    </location>
</feature>
<protein>
    <submittedName>
        <fullName evidence="2">Uncharacterized protein</fullName>
    </submittedName>
</protein>
<name>A0A2C5Z712_9HYPO</name>
<reference evidence="2 3" key="1">
    <citation type="submission" date="2017-06" db="EMBL/GenBank/DDBJ databases">
        <title>Ant-infecting Ophiocordyceps genomes reveal a high diversity of potential behavioral manipulation genes and a possible major role for enterotoxins.</title>
        <authorList>
            <person name="De Bekker C."/>
            <person name="Evans H.C."/>
            <person name="Brachmann A."/>
            <person name="Hughes D.P."/>
        </authorList>
    </citation>
    <scope>NUCLEOTIDE SEQUENCE [LARGE SCALE GENOMIC DNA]</scope>
    <source>
        <strain evidence="2 3">1348a</strain>
    </source>
</reference>
<proteinExistence type="predicted"/>
<comment type="caution">
    <text evidence="2">The sequence shown here is derived from an EMBL/GenBank/DDBJ whole genome shotgun (WGS) entry which is preliminary data.</text>
</comment>
<evidence type="ECO:0000313" key="2">
    <source>
        <dbReference type="EMBL" id="PHH75643.1"/>
    </source>
</evidence>
<dbReference type="EMBL" id="NJEU01000361">
    <property type="protein sequence ID" value="PHH75643.1"/>
    <property type="molecule type" value="Genomic_DNA"/>
</dbReference>
<sequence length="113" mass="12593">MPRRPVIEEEDVVEGTPAANFAAQIPLPDDEAYEAPDPSYAAAMAQKARQQQRQFGPSGPDDTDEIEEEEDEGQARYSWHTPDWTHIFGRPSADRRDTSRIGSTTASKKSPSF</sequence>
<evidence type="ECO:0000256" key="1">
    <source>
        <dbReference type="SAM" id="MobiDB-lite"/>
    </source>
</evidence>
<keyword evidence="3" id="KW-1185">Reference proteome</keyword>
<organism evidence="2 3">
    <name type="scientific">Ophiocordyceps australis</name>
    <dbReference type="NCBI Taxonomy" id="1399860"/>
    <lineage>
        <taxon>Eukaryota</taxon>
        <taxon>Fungi</taxon>
        <taxon>Dikarya</taxon>
        <taxon>Ascomycota</taxon>
        <taxon>Pezizomycotina</taxon>
        <taxon>Sordariomycetes</taxon>
        <taxon>Hypocreomycetidae</taxon>
        <taxon>Hypocreales</taxon>
        <taxon>Ophiocordycipitaceae</taxon>
        <taxon>Ophiocordyceps</taxon>
    </lineage>
</organism>
<feature type="compositionally biased region" description="Polar residues" evidence="1">
    <location>
        <begin position="100"/>
        <end position="113"/>
    </location>
</feature>
<evidence type="ECO:0000313" key="3">
    <source>
        <dbReference type="Proteomes" id="UP000224854"/>
    </source>
</evidence>
<accession>A0A2C5Z712</accession>
<dbReference type="AlphaFoldDB" id="A0A2C5Z712"/>